<keyword evidence="3 6" id="KW-0812">Transmembrane</keyword>
<protein>
    <submittedName>
        <fullName evidence="7">Lysoplasmalogenase</fullName>
    </submittedName>
</protein>
<evidence type="ECO:0000313" key="8">
    <source>
        <dbReference type="Proteomes" id="UP001165427"/>
    </source>
</evidence>
<comment type="similarity">
    <text evidence="2">Belongs to the TMEM86 family.</text>
</comment>
<name>A0AA41R0U8_9BACT</name>
<dbReference type="PANTHER" id="PTHR31885:SF6">
    <property type="entry name" value="GH04784P"/>
    <property type="match status" value="1"/>
</dbReference>
<evidence type="ECO:0000256" key="1">
    <source>
        <dbReference type="ARBA" id="ARBA00004141"/>
    </source>
</evidence>
<evidence type="ECO:0000256" key="4">
    <source>
        <dbReference type="ARBA" id="ARBA00022989"/>
    </source>
</evidence>
<evidence type="ECO:0000256" key="2">
    <source>
        <dbReference type="ARBA" id="ARBA00007375"/>
    </source>
</evidence>
<evidence type="ECO:0000256" key="5">
    <source>
        <dbReference type="ARBA" id="ARBA00023136"/>
    </source>
</evidence>
<feature type="transmembrane region" description="Helical" evidence="6">
    <location>
        <begin position="167"/>
        <end position="184"/>
    </location>
</feature>
<dbReference type="InterPro" id="IPR012506">
    <property type="entry name" value="TMEM86B-like"/>
</dbReference>
<feature type="transmembrane region" description="Helical" evidence="6">
    <location>
        <begin position="196"/>
        <end position="217"/>
    </location>
</feature>
<feature type="transmembrane region" description="Helical" evidence="6">
    <location>
        <begin position="85"/>
        <end position="108"/>
    </location>
</feature>
<evidence type="ECO:0000256" key="6">
    <source>
        <dbReference type="SAM" id="Phobius"/>
    </source>
</evidence>
<evidence type="ECO:0000256" key="3">
    <source>
        <dbReference type="ARBA" id="ARBA00022692"/>
    </source>
</evidence>
<dbReference type="GO" id="GO:0016787">
    <property type="term" value="F:hydrolase activity"/>
    <property type="evidence" value="ECO:0007669"/>
    <property type="project" value="TreeGrafter"/>
</dbReference>
<dbReference type="AlphaFoldDB" id="A0AA41R0U8"/>
<evidence type="ECO:0000313" key="7">
    <source>
        <dbReference type="EMBL" id="MCJ8499929.1"/>
    </source>
</evidence>
<keyword evidence="8" id="KW-1185">Reference proteome</keyword>
<reference evidence="7" key="1">
    <citation type="submission" date="2022-04" db="EMBL/GenBank/DDBJ databases">
        <title>Desulfatitalea alkaliphila sp. nov., a novel anaerobic sulfate-reducing bacterium isolated from terrestrial mud volcano, Taman Peninsula, Russia.</title>
        <authorList>
            <person name="Khomyakova M.A."/>
            <person name="Merkel A.Y."/>
            <person name="Slobodkin A.I."/>
        </authorList>
    </citation>
    <scope>NUCLEOTIDE SEQUENCE</scope>
    <source>
        <strain evidence="7">M08but</strain>
    </source>
</reference>
<dbReference type="Proteomes" id="UP001165427">
    <property type="component" value="Unassembled WGS sequence"/>
</dbReference>
<proteinExistence type="inferred from homology"/>
<feature type="transmembrane region" description="Helical" evidence="6">
    <location>
        <begin position="114"/>
        <end position="133"/>
    </location>
</feature>
<keyword evidence="5 6" id="KW-0472">Membrane</keyword>
<feature type="transmembrane region" description="Helical" evidence="6">
    <location>
        <begin position="140"/>
        <end position="161"/>
    </location>
</feature>
<comment type="caution">
    <text evidence="7">The sequence shown here is derived from an EMBL/GenBank/DDBJ whole genome shotgun (WGS) entry which is preliminary data.</text>
</comment>
<dbReference type="EMBL" id="JALJRB010000004">
    <property type="protein sequence ID" value="MCJ8499929.1"/>
    <property type="molecule type" value="Genomic_DNA"/>
</dbReference>
<dbReference type="PANTHER" id="PTHR31885">
    <property type="entry name" value="GH04784P"/>
    <property type="match status" value="1"/>
</dbReference>
<gene>
    <name evidence="7" type="ORF">MRX98_05035</name>
</gene>
<dbReference type="Pfam" id="PF07947">
    <property type="entry name" value="YhhN"/>
    <property type="match status" value="1"/>
</dbReference>
<dbReference type="RefSeq" id="WP_246903610.1">
    <property type="nucleotide sequence ID" value="NZ_JALJRB010000004.1"/>
</dbReference>
<keyword evidence="4 6" id="KW-1133">Transmembrane helix</keyword>
<sequence length="223" mass="23835">MPMPRNAYYLKGYTLIFVAAGLVFLVLLALGVPGIGRSLLKAVPVSTLAVLVLREMSGLPRVALAGALIGSACGDFLLDLPGEDFFVFGLAAFLTGHLFYTGLFFRYASRPDGAGLAVIAGLVVFAGFMMWLFRGIEPGLYPPVVLYIAVIVAMSIGAYLVPAGSRLLFWGALLFILSDVVLAVNKFLVAIPNGRLVNISLYFLAQYLIVVAARSIWGRRAAG</sequence>
<organism evidence="7 8">
    <name type="scientific">Desulfatitalea alkaliphila</name>
    <dbReference type="NCBI Taxonomy" id="2929485"/>
    <lineage>
        <taxon>Bacteria</taxon>
        <taxon>Pseudomonadati</taxon>
        <taxon>Thermodesulfobacteriota</taxon>
        <taxon>Desulfobacteria</taxon>
        <taxon>Desulfobacterales</taxon>
        <taxon>Desulfosarcinaceae</taxon>
        <taxon>Desulfatitalea</taxon>
    </lineage>
</organism>
<accession>A0AA41R0U8</accession>
<dbReference type="GO" id="GO:0016020">
    <property type="term" value="C:membrane"/>
    <property type="evidence" value="ECO:0007669"/>
    <property type="project" value="UniProtKB-SubCell"/>
</dbReference>
<comment type="subcellular location">
    <subcellularLocation>
        <location evidence="1">Membrane</location>
        <topology evidence="1">Multi-pass membrane protein</topology>
    </subcellularLocation>
</comment>